<accession>A0ABV7TMT9</accession>
<feature type="signal peptide" evidence="1">
    <location>
        <begin position="1"/>
        <end position="19"/>
    </location>
</feature>
<dbReference type="RefSeq" id="WP_386737917.1">
    <property type="nucleotide sequence ID" value="NZ_JBHRXI010000049.1"/>
</dbReference>
<gene>
    <name evidence="2" type="ORF">ACFORG_22925</name>
</gene>
<evidence type="ECO:0000313" key="3">
    <source>
        <dbReference type="Proteomes" id="UP001595629"/>
    </source>
</evidence>
<dbReference type="Proteomes" id="UP001595629">
    <property type="component" value="Unassembled WGS sequence"/>
</dbReference>
<proteinExistence type="predicted"/>
<organism evidence="2 3">
    <name type="scientific">Lutimaribacter marinistellae</name>
    <dbReference type="NCBI Taxonomy" id="1820329"/>
    <lineage>
        <taxon>Bacteria</taxon>
        <taxon>Pseudomonadati</taxon>
        <taxon>Pseudomonadota</taxon>
        <taxon>Alphaproteobacteria</taxon>
        <taxon>Rhodobacterales</taxon>
        <taxon>Roseobacteraceae</taxon>
        <taxon>Lutimaribacter</taxon>
    </lineage>
</organism>
<feature type="chain" id="PRO_5047067076" evidence="1">
    <location>
        <begin position="20"/>
        <end position="153"/>
    </location>
</feature>
<dbReference type="Gene3D" id="2.60.120.1140">
    <property type="entry name" value="Protein of unknown function DUF192"/>
    <property type="match status" value="1"/>
</dbReference>
<evidence type="ECO:0000256" key="1">
    <source>
        <dbReference type="SAM" id="SignalP"/>
    </source>
</evidence>
<dbReference type="Pfam" id="PF02643">
    <property type="entry name" value="DUF192"/>
    <property type="match status" value="1"/>
</dbReference>
<dbReference type="PANTHER" id="PTHR37953:SF1">
    <property type="entry name" value="UPF0127 PROTEIN MJ1496"/>
    <property type="match status" value="1"/>
</dbReference>
<protein>
    <submittedName>
        <fullName evidence="2">DUF192 domain-containing protein</fullName>
    </submittedName>
</protein>
<dbReference type="EMBL" id="JBHRXI010000049">
    <property type="protein sequence ID" value="MFC3616605.1"/>
    <property type="molecule type" value="Genomic_DNA"/>
</dbReference>
<dbReference type="InterPro" id="IPR038695">
    <property type="entry name" value="Saro_0823-like_sf"/>
</dbReference>
<keyword evidence="1" id="KW-0732">Signal</keyword>
<comment type="caution">
    <text evidence="2">The sequence shown here is derived from an EMBL/GenBank/DDBJ whole genome shotgun (WGS) entry which is preliminary data.</text>
</comment>
<evidence type="ECO:0000313" key="2">
    <source>
        <dbReference type="EMBL" id="MFC3616605.1"/>
    </source>
</evidence>
<name>A0ABV7TMT9_9RHOB</name>
<sequence length="153" mass="17019">MRLLSIALVLLFTAGVAQAECSPETVTIRDGETVLNFTVDVADTPRERSRGLMFVEDLPRQSGMLFVFDRPRAVTFWMKNTLIPLDMLFVDRTGVVRHIHHEAIPHDETQIEGGDSVFAVLEINGGLARRYSLTVGAELRHPVFSDGPAAWPC</sequence>
<dbReference type="InterPro" id="IPR003795">
    <property type="entry name" value="DUF192"/>
</dbReference>
<reference evidence="3" key="1">
    <citation type="journal article" date="2019" name="Int. J. Syst. Evol. Microbiol.">
        <title>The Global Catalogue of Microorganisms (GCM) 10K type strain sequencing project: providing services to taxonomists for standard genome sequencing and annotation.</title>
        <authorList>
            <consortium name="The Broad Institute Genomics Platform"/>
            <consortium name="The Broad Institute Genome Sequencing Center for Infectious Disease"/>
            <person name="Wu L."/>
            <person name="Ma J."/>
        </authorList>
    </citation>
    <scope>NUCLEOTIDE SEQUENCE [LARGE SCALE GENOMIC DNA]</scope>
    <source>
        <strain evidence="3">KCTC 42911</strain>
    </source>
</reference>
<keyword evidence="3" id="KW-1185">Reference proteome</keyword>
<dbReference type="PANTHER" id="PTHR37953">
    <property type="entry name" value="UPF0127 PROTEIN MJ1496"/>
    <property type="match status" value="1"/>
</dbReference>